<accession>A0A9W4TRA8</accession>
<evidence type="ECO:0000313" key="17">
    <source>
        <dbReference type="Proteomes" id="UP001152885"/>
    </source>
</evidence>
<dbReference type="Pfam" id="PF00026">
    <property type="entry name" value="Asp"/>
    <property type="match status" value="1"/>
</dbReference>
<keyword evidence="8 13" id="KW-0064">Aspartyl protease</keyword>
<comment type="catalytic activity">
    <reaction evidence="1">
        <text>Preferential cleavage at the carboxyl of hydrophobic amino acids, but fails to cleave 15-Leu-|-Tyr-16, 16-Tyr-|-Leu-17 and 24-Phe-|-Phe-25 of insulin B chain. Activates trypsinogen, and degrades keratin.</text>
        <dbReference type="EC" id="3.4.23.24"/>
    </reaction>
</comment>
<dbReference type="PANTHER" id="PTHR47966:SF65">
    <property type="entry name" value="ASPARTIC-TYPE ENDOPEPTIDASE"/>
    <property type="match status" value="1"/>
</dbReference>
<dbReference type="GO" id="GO:0004190">
    <property type="term" value="F:aspartic-type endopeptidase activity"/>
    <property type="evidence" value="ECO:0007669"/>
    <property type="project" value="UniProtKB-KW"/>
</dbReference>
<evidence type="ECO:0000256" key="7">
    <source>
        <dbReference type="ARBA" id="ARBA00022729"/>
    </source>
</evidence>
<dbReference type="AlphaFoldDB" id="A0A9W4TRA8"/>
<dbReference type="GO" id="GO:0006508">
    <property type="term" value="P:proteolysis"/>
    <property type="evidence" value="ECO:0007669"/>
    <property type="project" value="UniProtKB-KW"/>
</dbReference>
<evidence type="ECO:0000313" key="16">
    <source>
        <dbReference type="EMBL" id="CAI5755613.1"/>
    </source>
</evidence>
<feature type="active site" evidence="12">
    <location>
        <position position="295"/>
    </location>
</feature>
<sequence>MVSVFLFTKQVFLTLALALFVQGLVIPEEQSSELTLGKRGNGFLALDFEVKTEYAPLSNSTNAYGVVTEQRDGKIINVDMVNMQTYYLSDIGVGSNNQRFKLVIDTGSSDLWVAANNIQCQPQDPNLNLAADYCRQNGVYDASASSTSQNTGQYFRIGYGDGSGASGTLYKDDVNINGAVVKNAPVNSVDSSSVIGNGGILGVGFTTNEAMRQNYDNIPVLLKKQGLIDKNAYSIYLNDPNATKGSIIFGGIDNAKVDGQLKTLPILSNTELRIKLDSLSVNGQNININLPMLLDSGTTLSYFQSDVYSSIMSTLGAQYYNSDIGYIMQCNTQGNLVYDFAGQKITVPYSDILLPLTYQDGSQAPFCMVGIIQSSNNILGDNFLRRSIVAYDLDAKTIGVAPVQYTSASNIVAL</sequence>
<comment type="subcellular location">
    <subcellularLocation>
        <location evidence="2">Secreted</location>
    </subcellularLocation>
</comment>
<evidence type="ECO:0000256" key="1">
    <source>
        <dbReference type="ARBA" id="ARBA00001675"/>
    </source>
</evidence>
<keyword evidence="10" id="KW-0865">Zymogen</keyword>
<dbReference type="InterPro" id="IPR001969">
    <property type="entry name" value="Aspartic_peptidase_AS"/>
</dbReference>
<keyword evidence="17" id="KW-1185">Reference proteome</keyword>
<keyword evidence="11" id="KW-1015">Disulfide bond</keyword>
<evidence type="ECO:0000259" key="15">
    <source>
        <dbReference type="PROSITE" id="PS51767"/>
    </source>
</evidence>
<evidence type="ECO:0000256" key="6">
    <source>
        <dbReference type="ARBA" id="ARBA00022670"/>
    </source>
</evidence>
<keyword evidence="9 13" id="KW-0378">Hydrolase</keyword>
<dbReference type="PROSITE" id="PS00141">
    <property type="entry name" value="ASP_PROTEASE"/>
    <property type="match status" value="2"/>
</dbReference>
<protein>
    <recommendedName>
        <fullName evidence="4">candidapepsin</fullName>
        <ecNumber evidence="4">3.4.23.24</ecNumber>
    </recommendedName>
</protein>
<keyword evidence="5" id="KW-0964">Secreted</keyword>
<evidence type="ECO:0000256" key="3">
    <source>
        <dbReference type="ARBA" id="ARBA00007447"/>
    </source>
</evidence>
<evidence type="ECO:0000256" key="10">
    <source>
        <dbReference type="ARBA" id="ARBA00023145"/>
    </source>
</evidence>
<feature type="domain" description="Peptidase A1" evidence="15">
    <location>
        <begin position="87"/>
        <end position="401"/>
    </location>
</feature>
<gene>
    <name evidence="16" type="ORF">CANVERA_P0130</name>
</gene>
<feature type="chain" id="PRO_5040807946" description="candidapepsin" evidence="14">
    <location>
        <begin position="24"/>
        <end position="414"/>
    </location>
</feature>
<comment type="caution">
    <text evidence="16">The sequence shown here is derived from an EMBL/GenBank/DDBJ whole genome shotgun (WGS) entry which is preliminary data.</text>
</comment>
<dbReference type="PANTHER" id="PTHR47966">
    <property type="entry name" value="BETA-SITE APP-CLEAVING ENZYME, ISOFORM A-RELATED"/>
    <property type="match status" value="1"/>
</dbReference>
<dbReference type="EC" id="3.4.23.24" evidence="4"/>
<evidence type="ECO:0000256" key="5">
    <source>
        <dbReference type="ARBA" id="ARBA00022525"/>
    </source>
</evidence>
<dbReference type="FunFam" id="2.40.70.10:FF:000011">
    <property type="entry name" value="Aspartic protease"/>
    <property type="match status" value="1"/>
</dbReference>
<evidence type="ECO:0000256" key="2">
    <source>
        <dbReference type="ARBA" id="ARBA00004613"/>
    </source>
</evidence>
<comment type="similarity">
    <text evidence="3 13">Belongs to the peptidase A1 family.</text>
</comment>
<keyword evidence="6 13" id="KW-0645">Protease</keyword>
<dbReference type="CDD" id="cd05474">
    <property type="entry name" value="SAP_like"/>
    <property type="match status" value="1"/>
</dbReference>
<feature type="active site" evidence="12">
    <location>
        <position position="105"/>
    </location>
</feature>
<dbReference type="GO" id="GO:0005576">
    <property type="term" value="C:extracellular region"/>
    <property type="evidence" value="ECO:0007669"/>
    <property type="project" value="UniProtKB-SubCell"/>
</dbReference>
<evidence type="ECO:0000256" key="8">
    <source>
        <dbReference type="ARBA" id="ARBA00022750"/>
    </source>
</evidence>
<evidence type="ECO:0000256" key="4">
    <source>
        <dbReference type="ARBA" id="ARBA00013207"/>
    </source>
</evidence>
<evidence type="ECO:0000256" key="14">
    <source>
        <dbReference type="SAM" id="SignalP"/>
    </source>
</evidence>
<feature type="signal peptide" evidence="14">
    <location>
        <begin position="1"/>
        <end position="23"/>
    </location>
</feature>
<proteinExistence type="inferred from homology"/>
<organism evidence="16 17">
    <name type="scientific">Candida verbasci</name>
    <dbReference type="NCBI Taxonomy" id="1227364"/>
    <lineage>
        <taxon>Eukaryota</taxon>
        <taxon>Fungi</taxon>
        <taxon>Dikarya</taxon>
        <taxon>Ascomycota</taxon>
        <taxon>Saccharomycotina</taxon>
        <taxon>Pichiomycetes</taxon>
        <taxon>Debaryomycetaceae</taxon>
        <taxon>Candida/Lodderomyces clade</taxon>
        <taxon>Candida</taxon>
    </lineage>
</organism>
<dbReference type="Gene3D" id="2.40.70.10">
    <property type="entry name" value="Acid Proteases"/>
    <property type="match status" value="2"/>
</dbReference>
<dbReference type="Proteomes" id="UP001152885">
    <property type="component" value="Unassembled WGS sequence"/>
</dbReference>
<evidence type="ECO:0000256" key="12">
    <source>
        <dbReference type="PIRSR" id="PIRSR601461-1"/>
    </source>
</evidence>
<dbReference type="SUPFAM" id="SSF50630">
    <property type="entry name" value="Acid proteases"/>
    <property type="match status" value="1"/>
</dbReference>
<evidence type="ECO:0000256" key="13">
    <source>
        <dbReference type="RuleBase" id="RU000454"/>
    </source>
</evidence>
<evidence type="ECO:0000256" key="11">
    <source>
        <dbReference type="ARBA" id="ARBA00023157"/>
    </source>
</evidence>
<keyword evidence="7 14" id="KW-0732">Signal</keyword>
<dbReference type="EMBL" id="CANTUO010000001">
    <property type="protein sequence ID" value="CAI5755613.1"/>
    <property type="molecule type" value="Genomic_DNA"/>
</dbReference>
<evidence type="ECO:0000256" key="9">
    <source>
        <dbReference type="ARBA" id="ARBA00022801"/>
    </source>
</evidence>
<name>A0A9W4TRA8_9ASCO</name>
<dbReference type="InterPro" id="IPR021109">
    <property type="entry name" value="Peptidase_aspartic_dom_sf"/>
</dbReference>
<dbReference type="PROSITE" id="PS51767">
    <property type="entry name" value="PEPTIDASE_A1"/>
    <property type="match status" value="1"/>
</dbReference>
<reference evidence="16" key="1">
    <citation type="submission" date="2022-12" db="EMBL/GenBank/DDBJ databases">
        <authorList>
            <person name="Brejova B."/>
        </authorList>
    </citation>
    <scope>NUCLEOTIDE SEQUENCE</scope>
</reference>
<dbReference type="OrthoDB" id="771136at2759"/>
<dbReference type="InterPro" id="IPR033876">
    <property type="entry name" value="SAP-like"/>
</dbReference>
<dbReference type="InterPro" id="IPR033121">
    <property type="entry name" value="PEPTIDASE_A1"/>
</dbReference>
<dbReference type="PRINTS" id="PR00792">
    <property type="entry name" value="PEPSIN"/>
</dbReference>
<dbReference type="InterPro" id="IPR001461">
    <property type="entry name" value="Aspartic_peptidase_A1"/>
</dbReference>